<keyword evidence="3" id="KW-1185">Reference proteome</keyword>
<reference evidence="3" key="1">
    <citation type="submission" date="2016-10" db="EMBL/GenBank/DDBJ databases">
        <authorList>
            <person name="Varghese N."/>
            <person name="Submissions S."/>
        </authorList>
    </citation>
    <scope>NUCLEOTIDE SEQUENCE [LARGE SCALE GENOMIC DNA]</scope>
    <source>
        <strain evidence="3">CGMCC 4.7042</strain>
    </source>
</reference>
<dbReference type="EMBL" id="FNHI01000002">
    <property type="protein sequence ID" value="SDL93708.1"/>
    <property type="molecule type" value="Genomic_DNA"/>
</dbReference>
<name>A0A1G9P4G2_9ACTN</name>
<accession>A0A1G9P4G2</accession>
<evidence type="ECO:0000256" key="1">
    <source>
        <dbReference type="SAM" id="MobiDB-lite"/>
    </source>
</evidence>
<feature type="region of interest" description="Disordered" evidence="1">
    <location>
        <begin position="32"/>
        <end position="55"/>
    </location>
</feature>
<dbReference type="AlphaFoldDB" id="A0A1G9P4G2"/>
<protein>
    <submittedName>
        <fullName evidence="2">Uncharacterized protein</fullName>
    </submittedName>
</protein>
<gene>
    <name evidence="2" type="ORF">SAMN05444921_102291</name>
</gene>
<evidence type="ECO:0000313" key="2">
    <source>
        <dbReference type="EMBL" id="SDL93708.1"/>
    </source>
</evidence>
<organism evidence="2 3">
    <name type="scientific">Streptomyces wuyuanensis</name>
    <dbReference type="NCBI Taxonomy" id="1196353"/>
    <lineage>
        <taxon>Bacteria</taxon>
        <taxon>Bacillati</taxon>
        <taxon>Actinomycetota</taxon>
        <taxon>Actinomycetes</taxon>
        <taxon>Kitasatosporales</taxon>
        <taxon>Streptomycetaceae</taxon>
        <taxon>Streptomyces</taxon>
    </lineage>
</organism>
<dbReference type="Proteomes" id="UP000199063">
    <property type="component" value="Unassembled WGS sequence"/>
</dbReference>
<sequence>MDKSEIPEVGYEEVSAEAVRPVIATDDRHALRTVPSRGAPPSVRPVTSRAGGHTVSHCRSRSSQCVILSTATCSSRRWAKSASPGP</sequence>
<proteinExistence type="predicted"/>
<evidence type="ECO:0000313" key="3">
    <source>
        <dbReference type="Proteomes" id="UP000199063"/>
    </source>
</evidence>